<dbReference type="RefSeq" id="WP_338176916.1">
    <property type="nucleotide sequence ID" value="NZ_JAEKNQ010000019.1"/>
</dbReference>
<dbReference type="InterPro" id="IPR036259">
    <property type="entry name" value="MFS_trans_sf"/>
</dbReference>
<dbReference type="AlphaFoldDB" id="A0A934NCZ3"/>
<keyword evidence="3 6" id="KW-0812">Transmembrane</keyword>
<evidence type="ECO:0000256" key="3">
    <source>
        <dbReference type="ARBA" id="ARBA00022692"/>
    </source>
</evidence>
<evidence type="ECO:0000256" key="2">
    <source>
        <dbReference type="ARBA" id="ARBA00022475"/>
    </source>
</evidence>
<feature type="transmembrane region" description="Helical" evidence="6">
    <location>
        <begin position="259"/>
        <end position="279"/>
    </location>
</feature>
<dbReference type="GO" id="GO:0022857">
    <property type="term" value="F:transmembrane transporter activity"/>
    <property type="evidence" value="ECO:0007669"/>
    <property type="project" value="InterPro"/>
</dbReference>
<dbReference type="SUPFAM" id="SSF103473">
    <property type="entry name" value="MFS general substrate transporter"/>
    <property type="match status" value="1"/>
</dbReference>
<dbReference type="InterPro" id="IPR020846">
    <property type="entry name" value="MFS_dom"/>
</dbReference>
<feature type="transmembrane region" description="Helical" evidence="6">
    <location>
        <begin position="350"/>
        <end position="372"/>
    </location>
</feature>
<keyword evidence="2" id="KW-1003">Cell membrane</keyword>
<dbReference type="EMBL" id="JAEKNQ010000019">
    <property type="protein sequence ID" value="MBJ7602419.1"/>
    <property type="molecule type" value="Genomic_DNA"/>
</dbReference>
<evidence type="ECO:0000313" key="8">
    <source>
        <dbReference type="EMBL" id="MBJ7602419.1"/>
    </source>
</evidence>
<comment type="caution">
    <text evidence="8">The sequence shown here is derived from an EMBL/GenBank/DDBJ whole genome shotgun (WGS) entry which is preliminary data.</text>
</comment>
<feature type="domain" description="Major facilitator superfamily (MFS) profile" evidence="7">
    <location>
        <begin position="27"/>
        <end position="400"/>
    </location>
</feature>
<evidence type="ECO:0000259" key="7">
    <source>
        <dbReference type="PROSITE" id="PS50850"/>
    </source>
</evidence>
<feature type="transmembrane region" description="Helical" evidence="6">
    <location>
        <begin position="286"/>
        <end position="306"/>
    </location>
</feature>
<dbReference type="Gene3D" id="1.20.1250.20">
    <property type="entry name" value="MFS general substrate transporter like domains"/>
    <property type="match status" value="1"/>
</dbReference>
<dbReference type="GO" id="GO:0005886">
    <property type="term" value="C:plasma membrane"/>
    <property type="evidence" value="ECO:0007669"/>
    <property type="project" value="UniProtKB-SubCell"/>
</dbReference>
<keyword evidence="5 6" id="KW-0472">Membrane</keyword>
<dbReference type="PANTHER" id="PTHR43124:SF3">
    <property type="entry name" value="CHLORAMPHENICOL EFFLUX PUMP RV0191"/>
    <property type="match status" value="1"/>
</dbReference>
<dbReference type="PANTHER" id="PTHR43124">
    <property type="entry name" value="PURINE EFFLUX PUMP PBUE"/>
    <property type="match status" value="1"/>
</dbReference>
<dbReference type="InterPro" id="IPR050189">
    <property type="entry name" value="MFS_Efflux_Transporters"/>
</dbReference>
<evidence type="ECO:0000256" key="1">
    <source>
        <dbReference type="ARBA" id="ARBA00004651"/>
    </source>
</evidence>
<evidence type="ECO:0000256" key="5">
    <source>
        <dbReference type="ARBA" id="ARBA00023136"/>
    </source>
</evidence>
<proteinExistence type="predicted"/>
<name>A0A934NCZ3_9BACT</name>
<feature type="transmembrane region" description="Helical" evidence="6">
    <location>
        <begin position="152"/>
        <end position="173"/>
    </location>
</feature>
<feature type="transmembrane region" description="Helical" evidence="6">
    <location>
        <begin position="378"/>
        <end position="397"/>
    </location>
</feature>
<feature type="transmembrane region" description="Helical" evidence="6">
    <location>
        <begin position="59"/>
        <end position="84"/>
    </location>
</feature>
<protein>
    <submittedName>
        <fullName evidence="8">MFS transporter</fullName>
    </submittedName>
</protein>
<organism evidence="8 9">
    <name type="scientific">Candidatus Dormiibacter inghamiae</name>
    <dbReference type="NCBI Taxonomy" id="3127013"/>
    <lineage>
        <taxon>Bacteria</taxon>
        <taxon>Bacillati</taxon>
        <taxon>Candidatus Dormiibacterota</taxon>
        <taxon>Candidatus Dormibacteria</taxon>
        <taxon>Candidatus Dormibacterales</taxon>
        <taxon>Candidatus Dormibacteraceae</taxon>
        <taxon>Candidatus Dormiibacter</taxon>
    </lineage>
</organism>
<dbReference type="PROSITE" id="PS50850">
    <property type="entry name" value="MFS"/>
    <property type="match status" value="1"/>
</dbReference>
<dbReference type="Pfam" id="PF07690">
    <property type="entry name" value="MFS_1"/>
    <property type="match status" value="1"/>
</dbReference>
<feature type="transmembrane region" description="Helical" evidence="6">
    <location>
        <begin position="30"/>
        <end position="53"/>
    </location>
</feature>
<feature type="transmembrane region" description="Helical" evidence="6">
    <location>
        <begin position="225"/>
        <end position="247"/>
    </location>
</feature>
<reference evidence="8 9" key="1">
    <citation type="submission" date="2020-10" db="EMBL/GenBank/DDBJ databases">
        <title>Ca. Dormibacterota MAGs.</title>
        <authorList>
            <person name="Montgomery K."/>
        </authorList>
    </citation>
    <scope>NUCLEOTIDE SEQUENCE [LARGE SCALE GENOMIC DNA]</scope>
    <source>
        <strain evidence="8">SC8811_S16_3</strain>
    </source>
</reference>
<gene>
    <name evidence="8" type="ORF">JF888_04390</name>
</gene>
<feature type="transmembrane region" description="Helical" evidence="6">
    <location>
        <begin position="179"/>
        <end position="200"/>
    </location>
</feature>
<comment type="subcellular location">
    <subcellularLocation>
        <location evidence="1">Cell membrane</location>
        <topology evidence="1">Multi-pass membrane protein</topology>
    </subcellularLocation>
</comment>
<dbReference type="InterPro" id="IPR011701">
    <property type="entry name" value="MFS"/>
</dbReference>
<sequence length="415" mass="42916">MLLAQDPAAGSPKFAVMNAQATRLSGRSRILYLGPFLSMFDRFSIAPLLLPIAHDLRVTVAQVTVVATAYFLLYGAMQVVYGLISDRIGRVLLLRVTCVGAAVAGLVSAFAPDLRVLIAGRALTGCVICAIIPTSVVYVADSFPFEMRQRAIADLLAAVGLGTAAATFSAGLLAHYLSWRVAFLLPALAALGLAYVLRWLPETLSRQPTREPAIRQLAGLARRPWLVFLTLFAIPEGAAMLGFFTFLAPTLEAHGQNAAVAGIVTGFYGVAVLAGTQVVKRIAPVVGAHWLIVSGGAALTLCYAVAALSPTIPGILSASFLAGTGYAVMHSTFQTWATEVAPQARGIGTALFVSAVFLGGGLATAGVGGLAGAGDYALLFWLGVAVTAPTIAVGAVARRRFHGQPADSDGPAAAG</sequence>
<evidence type="ECO:0000256" key="6">
    <source>
        <dbReference type="SAM" id="Phobius"/>
    </source>
</evidence>
<keyword evidence="4 6" id="KW-1133">Transmembrane helix</keyword>
<evidence type="ECO:0000313" key="9">
    <source>
        <dbReference type="Proteomes" id="UP000620075"/>
    </source>
</evidence>
<feature type="transmembrane region" description="Helical" evidence="6">
    <location>
        <begin position="312"/>
        <end position="329"/>
    </location>
</feature>
<feature type="transmembrane region" description="Helical" evidence="6">
    <location>
        <begin position="91"/>
        <end position="111"/>
    </location>
</feature>
<evidence type="ECO:0000256" key="4">
    <source>
        <dbReference type="ARBA" id="ARBA00022989"/>
    </source>
</evidence>
<dbReference type="Proteomes" id="UP000620075">
    <property type="component" value="Unassembled WGS sequence"/>
</dbReference>
<accession>A0A934NCZ3</accession>
<feature type="transmembrane region" description="Helical" evidence="6">
    <location>
        <begin position="117"/>
        <end position="140"/>
    </location>
</feature>